<protein>
    <recommendedName>
        <fullName evidence="3">DUF721 domain-containing protein</fullName>
    </recommendedName>
</protein>
<name>C5CDJ1_KOSOT</name>
<evidence type="ECO:0000313" key="1">
    <source>
        <dbReference type="EMBL" id="ACR79075.1"/>
    </source>
</evidence>
<dbReference type="STRING" id="521045.Kole_0350"/>
<dbReference type="PANTHER" id="PTHR36456:SF1">
    <property type="entry name" value="UPF0232 PROTEIN SCO3875"/>
    <property type="match status" value="1"/>
</dbReference>
<proteinExistence type="predicted"/>
<keyword evidence="2" id="KW-1185">Reference proteome</keyword>
<sequence length="100" mass="11868">MKWNHQSLDKIFESLSGSNPFFKKLKVLLLQNNWEKIVGTPNAMHTQIENFFDGKLFVSADDGVWLNELRMREKEILKRIHEELHGDFVRKIIFIPKKSK</sequence>
<dbReference type="EMBL" id="CP001634">
    <property type="protein sequence ID" value="ACR79075.1"/>
    <property type="molecule type" value="Genomic_DNA"/>
</dbReference>
<dbReference type="KEGG" id="kol:Kole_0350"/>
<gene>
    <name evidence="1" type="ordered locus">Kole_0350</name>
</gene>
<dbReference type="eggNOG" id="COG5512">
    <property type="taxonomic scope" value="Bacteria"/>
</dbReference>
<dbReference type="Proteomes" id="UP000002382">
    <property type="component" value="Chromosome"/>
</dbReference>
<dbReference type="Pfam" id="PF05258">
    <property type="entry name" value="DciA"/>
    <property type="match status" value="1"/>
</dbReference>
<dbReference type="HOGENOM" id="CLU_160523_3_1_0"/>
<dbReference type="PANTHER" id="PTHR36456">
    <property type="entry name" value="UPF0232 PROTEIN SCO3875"/>
    <property type="match status" value="1"/>
</dbReference>
<evidence type="ECO:0008006" key="3">
    <source>
        <dbReference type="Google" id="ProtNLM"/>
    </source>
</evidence>
<reference evidence="1 2" key="1">
    <citation type="submission" date="2009-06" db="EMBL/GenBank/DDBJ databases">
        <title>Complete sequence of Thermotogales bacterium TBF 19.5.1.</title>
        <authorList>
            <consortium name="US DOE Joint Genome Institute"/>
            <person name="Lucas S."/>
            <person name="Copeland A."/>
            <person name="Lapidus A."/>
            <person name="Glavina del Rio T."/>
            <person name="Tice H."/>
            <person name="Bruce D."/>
            <person name="Goodwin L."/>
            <person name="Pitluck S."/>
            <person name="Chertkov O."/>
            <person name="Brettin T."/>
            <person name="Detter J.C."/>
            <person name="Han C."/>
            <person name="Schmutz J."/>
            <person name="Larimer F."/>
            <person name="Land M."/>
            <person name="Hauser L."/>
            <person name="Kyrpides N."/>
            <person name="Ovchinnikova G."/>
            <person name="Noll K."/>
        </authorList>
    </citation>
    <scope>NUCLEOTIDE SEQUENCE [LARGE SCALE GENOMIC DNA]</scope>
    <source>
        <strain evidence="2">ATCC BAA-1733 / DSM 21960 / TBF 19.5.1</strain>
    </source>
</reference>
<reference evidence="1 2" key="2">
    <citation type="journal article" date="2011" name="J. Bacteriol.">
        <title>Genome Sequence of Kosmotoga olearia Strain TBF 19.5.1, a Thermophilic Bacterium with a Wide Growth Temperature Range, Isolated from the Troll B Oil Platform in the North Sea.</title>
        <authorList>
            <person name="Swithers K.S."/>
            <person name="Dipippo J.L."/>
            <person name="Bruce D.C."/>
            <person name="Detter C."/>
            <person name="Tapia R."/>
            <person name="Han S."/>
            <person name="Goodwin L.A."/>
            <person name="Han J."/>
            <person name="Woyke T."/>
            <person name="Pitluck S."/>
            <person name="Pennacchio L."/>
            <person name="Nolan M."/>
            <person name="Mikhailova N."/>
            <person name="Land M.L."/>
            <person name="Nesbo C.L."/>
            <person name="Gogarten J.P."/>
            <person name="Noll K.M."/>
        </authorList>
    </citation>
    <scope>NUCLEOTIDE SEQUENCE [LARGE SCALE GENOMIC DNA]</scope>
    <source>
        <strain evidence="2">ATCC BAA-1733 / DSM 21960 / TBF 19.5.1</strain>
    </source>
</reference>
<accession>C5CDJ1</accession>
<organism evidence="1 2">
    <name type="scientific">Kosmotoga olearia (strain ATCC BAA-1733 / DSM 21960 / TBF 19.5.1)</name>
    <dbReference type="NCBI Taxonomy" id="521045"/>
    <lineage>
        <taxon>Bacteria</taxon>
        <taxon>Thermotogati</taxon>
        <taxon>Thermotogota</taxon>
        <taxon>Thermotogae</taxon>
        <taxon>Kosmotogales</taxon>
        <taxon>Kosmotogaceae</taxon>
        <taxon>Kosmotoga</taxon>
    </lineage>
</organism>
<dbReference type="AlphaFoldDB" id="C5CDJ1"/>
<evidence type="ECO:0000313" key="2">
    <source>
        <dbReference type="Proteomes" id="UP000002382"/>
    </source>
</evidence>
<dbReference type="RefSeq" id="WP_012744862.1">
    <property type="nucleotide sequence ID" value="NC_012785.1"/>
</dbReference>
<dbReference type="OrthoDB" id="46633at2"/>
<dbReference type="InterPro" id="IPR007922">
    <property type="entry name" value="DciA-like"/>
</dbReference>